<evidence type="ECO:0000256" key="1">
    <source>
        <dbReference type="ARBA" id="ARBA00022741"/>
    </source>
</evidence>
<dbReference type="PANTHER" id="PTHR43272:SF33">
    <property type="entry name" value="AMP-BINDING DOMAIN-CONTAINING PROTEIN-RELATED"/>
    <property type="match status" value="1"/>
</dbReference>
<evidence type="ECO:0000256" key="2">
    <source>
        <dbReference type="ARBA" id="ARBA00022840"/>
    </source>
</evidence>
<name>A0ABW1E0H0_9ACTN</name>
<dbReference type="SUPFAM" id="SSF56801">
    <property type="entry name" value="Acetyl-CoA synthetase-like"/>
    <property type="match status" value="1"/>
</dbReference>
<gene>
    <name evidence="4" type="ORF">ACFPZI_18280</name>
</gene>
<dbReference type="EMBL" id="JBHSOA010000037">
    <property type="protein sequence ID" value="MFC5853686.1"/>
    <property type="molecule type" value="Genomic_DNA"/>
</dbReference>
<organism evidence="4 5">
    <name type="scientific">Streptomyces chlorus</name>
    <dbReference type="NCBI Taxonomy" id="887452"/>
    <lineage>
        <taxon>Bacteria</taxon>
        <taxon>Bacillati</taxon>
        <taxon>Actinomycetota</taxon>
        <taxon>Actinomycetes</taxon>
        <taxon>Kitasatosporales</taxon>
        <taxon>Streptomycetaceae</taxon>
        <taxon>Streptomyces</taxon>
    </lineage>
</organism>
<dbReference type="CDD" id="cd05907">
    <property type="entry name" value="VL_LC_FACS_like"/>
    <property type="match status" value="1"/>
</dbReference>
<dbReference type="Pfam" id="PF23562">
    <property type="entry name" value="AMP-binding_C_3"/>
    <property type="match status" value="1"/>
</dbReference>
<keyword evidence="5" id="KW-1185">Reference proteome</keyword>
<proteinExistence type="predicted"/>
<dbReference type="Pfam" id="PF00501">
    <property type="entry name" value="AMP-binding"/>
    <property type="match status" value="1"/>
</dbReference>
<evidence type="ECO:0000259" key="3">
    <source>
        <dbReference type="Pfam" id="PF00501"/>
    </source>
</evidence>
<comment type="caution">
    <text evidence="4">The sequence shown here is derived from an EMBL/GenBank/DDBJ whole genome shotgun (WGS) entry which is preliminary data.</text>
</comment>
<reference evidence="5" key="1">
    <citation type="journal article" date="2019" name="Int. J. Syst. Evol. Microbiol.">
        <title>The Global Catalogue of Microorganisms (GCM) 10K type strain sequencing project: providing services to taxonomists for standard genome sequencing and annotation.</title>
        <authorList>
            <consortium name="The Broad Institute Genomics Platform"/>
            <consortium name="The Broad Institute Genome Sequencing Center for Infectious Disease"/>
            <person name="Wu L."/>
            <person name="Ma J."/>
        </authorList>
    </citation>
    <scope>NUCLEOTIDE SEQUENCE [LARGE SCALE GENOMIC DNA]</scope>
    <source>
        <strain evidence="5">JCM 10411</strain>
    </source>
</reference>
<evidence type="ECO:0000313" key="5">
    <source>
        <dbReference type="Proteomes" id="UP001596180"/>
    </source>
</evidence>
<dbReference type="RefSeq" id="WP_381364242.1">
    <property type="nucleotide sequence ID" value="NZ_JBHSOA010000037.1"/>
</dbReference>
<protein>
    <submittedName>
        <fullName evidence="4">AMP-dependent synthetase/ligase</fullName>
    </submittedName>
</protein>
<dbReference type="Proteomes" id="UP001596180">
    <property type="component" value="Unassembled WGS sequence"/>
</dbReference>
<dbReference type="Gene3D" id="3.40.50.12780">
    <property type="entry name" value="N-terminal domain of ligase-like"/>
    <property type="match status" value="1"/>
</dbReference>
<dbReference type="PANTHER" id="PTHR43272">
    <property type="entry name" value="LONG-CHAIN-FATTY-ACID--COA LIGASE"/>
    <property type="match status" value="1"/>
</dbReference>
<evidence type="ECO:0000313" key="4">
    <source>
        <dbReference type="EMBL" id="MFC5853686.1"/>
    </source>
</evidence>
<feature type="domain" description="AMP-dependent synthetase/ligase" evidence="3">
    <location>
        <begin position="38"/>
        <end position="447"/>
    </location>
</feature>
<keyword evidence="2" id="KW-0067">ATP-binding</keyword>
<dbReference type="InterPro" id="IPR000873">
    <property type="entry name" value="AMP-dep_synth/lig_dom"/>
</dbReference>
<dbReference type="InterPro" id="IPR042099">
    <property type="entry name" value="ANL_N_sf"/>
</dbReference>
<accession>A0ABW1E0H0</accession>
<sequence>MNERHVVNESLQALGYPEQRPFRRTLDMTTLPEAFHLTVEAYPHAVALRTEDDSLRLSWSEAADLVEVLAGALAALGTGRGDTLALLLTNRPEHQLLDLAALHLGAATTSVYSTLPPVDLAYNIGDSGSRVVVTEPSLEAGLREAITHHGLSVDHVIVLDHAQVEALEGVRTHTYGELLLRPAPEGFDFARTWRAVSPDDVATVIYTSGTTDLPKGVELQHSAILHTVDTYHEAAPLAAGRRLLSGMPMAHVGERIISYYLAVTQGHCVTFCPDLRQLNNMYLRVRPAMIFLVPRSLERFRSLIEAYIDAQPDEERRARLRRAGALGEQLTDAEQAGSAVPAELRREWEELAPERTDLLAVVGLDAVEYAVVGGAYVDVDLLRYFLGLGLPVREGYGSTECCALATPGRLSDEYRIGYAGPVATGMELRIAEDGEILLRGPRLMRGYRNKPEATRDAIDADGWLHTGDIGVLNELGQLKMVDRKKDLIINTNGKNISPVRIESRIVLAGSLVGTAVATGDSRAYVSALLVASPEGVAGYRRAHPETAGLDDEALGGDEGFRAAVQRQVDAANKALAAVEQIKTWTLIMTPWEVGGHEITASNKLKRRAVLTRYASTIDAMYQ</sequence>
<keyword evidence="1" id="KW-0547">Nucleotide-binding</keyword>